<accession>A0AA39LTI1</accession>
<protein>
    <submittedName>
        <fullName evidence="2">Uncharacterized protein</fullName>
    </submittedName>
</protein>
<gene>
    <name evidence="2" type="ORF">QR680_004337</name>
</gene>
<dbReference type="AlphaFoldDB" id="A0AA39LTI1"/>
<evidence type="ECO:0000256" key="1">
    <source>
        <dbReference type="SAM" id="Coils"/>
    </source>
</evidence>
<dbReference type="Proteomes" id="UP001175271">
    <property type="component" value="Unassembled WGS sequence"/>
</dbReference>
<keyword evidence="3" id="KW-1185">Reference proteome</keyword>
<feature type="coiled-coil region" evidence="1">
    <location>
        <begin position="503"/>
        <end position="540"/>
    </location>
</feature>
<name>A0AA39LTI1_9BILA</name>
<reference evidence="2" key="1">
    <citation type="submission" date="2023-06" db="EMBL/GenBank/DDBJ databases">
        <title>Genomic analysis of the entomopathogenic nematode Steinernema hermaphroditum.</title>
        <authorList>
            <person name="Schwarz E.M."/>
            <person name="Heppert J.K."/>
            <person name="Baniya A."/>
            <person name="Schwartz H.T."/>
            <person name="Tan C.-H."/>
            <person name="Antoshechkin I."/>
            <person name="Sternberg P.W."/>
            <person name="Goodrich-Blair H."/>
            <person name="Dillman A.R."/>
        </authorList>
    </citation>
    <scope>NUCLEOTIDE SEQUENCE</scope>
    <source>
        <strain evidence="2">PS9179</strain>
        <tissue evidence="2">Whole animal</tissue>
    </source>
</reference>
<sequence length="550" mass="63713">MDEICHEVVNSKTDELIRHATNESLFITGGLCYLVNRPAFLTLYNNVTDRVFLKYYDCPSWYKHRTDDGKWYHAAGKLYRLDLNQRKGVLQELFIYNKKVKFEKVIKWSPRKFRLEGALLVPTICKTSARAIYIGRKPVVRVPFPFDNLRYFNFCFEHKNRLFFMTAQLYSCYTIGLRTADTFDKFRIRHTKRVKDTPLKDYEVVVIDNYAFLSHTLSLTVFKLDIRTFMLDDITDDLGWKRSRSCDTWLDGEKLVVMEQLGKDDRIMEIFNLSKFAGPIEQDDDSASVLVEIKYEPLISDRNMCQLCKVEQDCGIFYATCRHPSTFAHSPRTCPLCTGHREGSSLDSVEVKSASSQEEALIELSSISSGDDKEEKATVEDDLRCVHCGNVMEMEDSFNCTQCARNEKRIEFLLCGSCLPIEHASHVLCVKPAVFVCDDDKRRAAEAVRPKTVNVKSLEVEVSKNLTNELFMQIVIFFNGLTENYEHLQEHCDDLSTRKVLTVAAFQNAMNEMISERERLEEKEKRFEEWKNKMLTLMAELNVEDASCTL</sequence>
<keyword evidence="1" id="KW-0175">Coiled coil</keyword>
<dbReference type="EMBL" id="JAUCMV010000003">
    <property type="protein sequence ID" value="KAK0409097.1"/>
    <property type="molecule type" value="Genomic_DNA"/>
</dbReference>
<evidence type="ECO:0000313" key="3">
    <source>
        <dbReference type="Proteomes" id="UP001175271"/>
    </source>
</evidence>
<evidence type="ECO:0000313" key="2">
    <source>
        <dbReference type="EMBL" id="KAK0409097.1"/>
    </source>
</evidence>
<comment type="caution">
    <text evidence="2">The sequence shown here is derived from an EMBL/GenBank/DDBJ whole genome shotgun (WGS) entry which is preliminary data.</text>
</comment>
<organism evidence="2 3">
    <name type="scientific">Steinernema hermaphroditum</name>
    <dbReference type="NCBI Taxonomy" id="289476"/>
    <lineage>
        <taxon>Eukaryota</taxon>
        <taxon>Metazoa</taxon>
        <taxon>Ecdysozoa</taxon>
        <taxon>Nematoda</taxon>
        <taxon>Chromadorea</taxon>
        <taxon>Rhabditida</taxon>
        <taxon>Tylenchina</taxon>
        <taxon>Panagrolaimomorpha</taxon>
        <taxon>Strongyloidoidea</taxon>
        <taxon>Steinernematidae</taxon>
        <taxon>Steinernema</taxon>
    </lineage>
</organism>
<proteinExistence type="predicted"/>